<dbReference type="InterPro" id="IPR000943">
    <property type="entry name" value="RNA_pol_sigma70"/>
</dbReference>
<keyword evidence="4" id="KW-0804">Transcription</keyword>
<name>A0A3A4QW06_9BACT</name>
<dbReference type="NCBIfam" id="TIGR02937">
    <property type="entry name" value="sigma70-ECF"/>
    <property type="match status" value="1"/>
</dbReference>
<dbReference type="InterPro" id="IPR007624">
    <property type="entry name" value="RNA_pol_sigma70_r3"/>
</dbReference>
<evidence type="ECO:0000313" key="7">
    <source>
        <dbReference type="EMBL" id="RJP56932.1"/>
    </source>
</evidence>
<evidence type="ECO:0000259" key="5">
    <source>
        <dbReference type="Pfam" id="PF04539"/>
    </source>
</evidence>
<comment type="caution">
    <text evidence="7">The sequence shown here is derived from an EMBL/GenBank/DDBJ whole genome shotgun (WGS) entry which is preliminary data.</text>
</comment>
<reference evidence="7 8" key="1">
    <citation type="journal article" date="2017" name="ISME J.">
        <title>Energy and carbon metabolisms in a deep terrestrial subsurface fluid microbial community.</title>
        <authorList>
            <person name="Momper L."/>
            <person name="Jungbluth S.P."/>
            <person name="Lee M.D."/>
            <person name="Amend J.P."/>
        </authorList>
    </citation>
    <scope>NUCLEOTIDE SEQUENCE [LARGE SCALE GENOMIC DNA]</scope>
    <source>
        <strain evidence="7">SURF_26</strain>
    </source>
</reference>
<dbReference type="InterPro" id="IPR013325">
    <property type="entry name" value="RNA_pol_sigma_r2"/>
</dbReference>
<dbReference type="EMBL" id="QZJZ01000088">
    <property type="protein sequence ID" value="RJP56932.1"/>
    <property type="molecule type" value="Genomic_DNA"/>
</dbReference>
<evidence type="ECO:0000313" key="8">
    <source>
        <dbReference type="Proteomes" id="UP000266426"/>
    </source>
</evidence>
<gene>
    <name evidence="7" type="ORF">C4541_11205</name>
</gene>
<dbReference type="CDD" id="cd06171">
    <property type="entry name" value="Sigma70_r4"/>
    <property type="match status" value="1"/>
</dbReference>
<keyword evidence="2" id="KW-0731">Sigma factor</keyword>
<feature type="domain" description="RNA polymerase sigma-70 region 3" evidence="5">
    <location>
        <begin position="966"/>
        <end position="1043"/>
    </location>
</feature>
<evidence type="ECO:0000256" key="1">
    <source>
        <dbReference type="ARBA" id="ARBA00023015"/>
    </source>
</evidence>
<evidence type="ECO:0000256" key="4">
    <source>
        <dbReference type="ARBA" id="ARBA00023163"/>
    </source>
</evidence>
<dbReference type="InterPro" id="IPR007630">
    <property type="entry name" value="RNA_pol_sigma70_r4"/>
</dbReference>
<feature type="domain" description="RNA polymerase sigma-70 region 4" evidence="6">
    <location>
        <begin position="1058"/>
        <end position="1106"/>
    </location>
</feature>
<proteinExistence type="predicted"/>
<accession>A0A3A4QW06</accession>
<evidence type="ECO:0000259" key="6">
    <source>
        <dbReference type="Pfam" id="PF04545"/>
    </source>
</evidence>
<dbReference type="SUPFAM" id="SSF88659">
    <property type="entry name" value="Sigma3 and sigma4 domains of RNA polymerase sigma factors"/>
    <property type="match status" value="5"/>
</dbReference>
<dbReference type="Gene3D" id="1.20.140.160">
    <property type="match status" value="1"/>
</dbReference>
<protein>
    <submittedName>
        <fullName evidence="7">Sigma-70 family RNA polymerase sigma factor</fullName>
    </submittedName>
</protein>
<dbReference type="PRINTS" id="PR00046">
    <property type="entry name" value="SIGMA70FCT"/>
</dbReference>
<dbReference type="GO" id="GO:0003677">
    <property type="term" value="F:DNA binding"/>
    <property type="evidence" value="ECO:0007669"/>
    <property type="project" value="UniProtKB-KW"/>
</dbReference>
<organism evidence="7 8">
    <name type="scientific">Candidatus Auribacter fodinae</name>
    <dbReference type="NCBI Taxonomy" id="2093366"/>
    <lineage>
        <taxon>Bacteria</taxon>
        <taxon>Pseudomonadati</taxon>
        <taxon>Candidatus Auribacterota</taxon>
        <taxon>Candidatus Auribacteria</taxon>
        <taxon>Candidatus Auribacterales</taxon>
        <taxon>Candidatus Auribacteraceae</taxon>
        <taxon>Candidatus Auribacter</taxon>
    </lineage>
</organism>
<dbReference type="Proteomes" id="UP000266426">
    <property type="component" value="Unassembled WGS sequence"/>
</dbReference>
<dbReference type="Pfam" id="PF04545">
    <property type="entry name" value="Sigma70_r4"/>
    <property type="match status" value="1"/>
</dbReference>
<keyword evidence="1" id="KW-0805">Transcription regulation</keyword>
<dbReference type="GO" id="GO:0016987">
    <property type="term" value="F:sigma factor activity"/>
    <property type="evidence" value="ECO:0007669"/>
    <property type="project" value="UniProtKB-KW"/>
</dbReference>
<keyword evidence="3" id="KW-0238">DNA-binding</keyword>
<dbReference type="PANTHER" id="PTHR30385">
    <property type="entry name" value="SIGMA FACTOR F FLAGELLAR"/>
    <property type="match status" value="1"/>
</dbReference>
<dbReference type="Pfam" id="PF04539">
    <property type="entry name" value="Sigma70_r3"/>
    <property type="match status" value="1"/>
</dbReference>
<dbReference type="InterPro" id="IPR014284">
    <property type="entry name" value="RNA_pol_sigma-70_dom"/>
</dbReference>
<dbReference type="SUPFAM" id="SSF88946">
    <property type="entry name" value="Sigma2 domain of RNA polymerase sigma factors"/>
    <property type="match status" value="1"/>
</dbReference>
<dbReference type="GO" id="GO:0006352">
    <property type="term" value="P:DNA-templated transcription initiation"/>
    <property type="evidence" value="ECO:0007669"/>
    <property type="project" value="InterPro"/>
</dbReference>
<evidence type="ECO:0000256" key="3">
    <source>
        <dbReference type="ARBA" id="ARBA00023125"/>
    </source>
</evidence>
<evidence type="ECO:0000256" key="2">
    <source>
        <dbReference type="ARBA" id="ARBA00023082"/>
    </source>
</evidence>
<sequence>MKNEMNRLFIFRHGYIYKAVLLLHAVFGVLCASLYANEEQIILSDLSIPSINGQIIERHIDPLSTESIIILQDIHTSYTAQRNSAAITRLLCDKGVGLIGLEGASGAIQLNDFTAFPDKEVRSSVCDYFVRSGYIGGIEYYCVAQGLPDSILWGVEDKDLYKLNLNAFLCSLNHSSDIQAFISSVSSICDTARQNHFSSDLLNYDNCVRSFYDHNGSFLVYLQDILHWAGKTGVEYNSYANIALFNRIADIERTCDFLTAEQSLWASVSDLKTTVGHGDRDVLDRQADLFKTGRISAGDFIANLTNLADDYGYSFERFPHLIDYLTYIKLNGKIDQSALIEETRSIERLVYGKLVRTRAEQEIHDISAYIRYVHRLSSLQITRADFSSFTELNEELSPFFLHARLVEDNALFSGAAQPDWNPQSIAESIDFYIQFYLLAATREAAMVQNLMTKMSVHGFHTGMLVAGGFHLTGLRDELRKRNVSYVVISPSIGSSNDSLPYISMLENAQTPFEEFISANTGTLKAAAWFAMEPLAYTDRKEVLTTKMKTLFSTAELYNLYEATAPDAEIDRTEVERKLEENINILLARAGYDSLLRVHSVVIQRDYISASIAFQDRSGNEVNSVFVKAKRGKGAEASSALALLESITLDTGVTFDFFDYAGYVQMRANDFQLQRTVLGLIRDGVTLTELTDIFSLDTNMSETVNIYLKDFIDKGIVTRHVETGKPEYYSLTDRAPVQLLAKSLSANMINQNVVDSSIIIPLDSLNIQSARGYDKIQSVMFSPQMNLVDVVSVLDSILSDEEISSRMATHFVPDLTGKSSIMYVRYDADKLLTDPYASVPDLKRVKSGLTIPYFKVHTLRETLDGLFELARMGDPYAENELLVKYDYIARTMASKYLYVFKKSPYIPKGIDFQETYDVAREGLLRAIRSNKNGATFKAYAYTVVQNAMRRHISSSSWITQSIHTQLMELIEAANTLKLRNGRSPSDQELADYLNTSIRQVRKLRTIQASGFVSLEQPITKGGSKNDEMTLADIIPLPNDRSPEEILLHKETWRNLEHVISLLTDREQEIVRMYYYDEYTYDKISEIYGVSRQRINQILEAALEKMRALFELLDLFSGTEINQLKTTILNELAELSDREREMILWSFVGADSDSQQAYLFNVGHPTAFRRMRGAVYNRMRERVLASLEPKSPMRLFLKEKESEWQVLVRMFLPNRNEFFMDIFDDYVSRNIDEAIDMDDIRPVLKTIIPHLSFLEQEIIFLKQYEGKTLHDIAPVVDRPEQKLIWVQKRLNQKLESIFWAQKSLGSDVRSIVAKAIVESLNEQSLRDRDIFTALYLEDVSAHELAEQYGVTHSGMRVIRLTILEKLRVAIKQALLNSDSSWSELKKFQGYSDTLEFTEMLVSGLVTDIDTTAISDEEIQRPASLVDALAQIARKKYESKLDDDFLVDILNEYADLMSERDKNIILLRYTEGLSMPELSDKTGITVNTLTPILYRNILPSLEEYLRFYEVFNDETLYIARTKMAEAITRLPSARDMHMLVYFAYDHLPIDEIADRLGIETNDNNHHKKFQMALRVVRDAFIQAVPEEGRAYFLNARTYTDSMRYFLRGLQYSLPRSYFQIPELQMNEQVQVDTLYYNEDFLREVYDNVGLEGEPSELDLRELNALLEDFNDQQWNVMYLKFVKKKVRTEIAEELDIPLSIFDGSVKYVRRTLRKHYDFLNKFTPEERAQIRKGIAESINKNLILPENKQLLAALYYDNLSAQEIVDKGLIPGLNRGAILARIDAMITKIYETFMRDIPEPLRGPFAGTTVKMRYMMFTLKTDIPLSQLGLADKSFRERNWIPLHEEEKPLNQVEESAENIVAKPSQDKEPETRVEEIVYSGQEVNDIFQKFHPDPVQVLNMKQFLTYSVTAVNPVMPHPLVINRNAFFHSLRVKGKYLGDEQKGILMSEYGLNALEVHYLENVLIKSGFLAPRITATDVIVVDIDEYNIPKMYNNTASTVYLRGTLQRLFIRLNRDFQRYGRNARVVIYSSKYNAMEIESFLGKELTDYFTSGNNMIAGNELLLTIDAESREKAMTELFLSLMNANGGGSANVKVYSQNDTVHELARKLGFMRSDREQPLYMSLVLWGKVHPHTAPDSLFIGEEQIPVFDLVNQNGQGYFSLAGEALGMKKPTRNVSKTSLIDQSL</sequence>
<dbReference type="InterPro" id="IPR013324">
    <property type="entry name" value="RNA_pol_sigma_r3/r4-like"/>
</dbReference>